<dbReference type="PANTHER" id="PTHR43065">
    <property type="entry name" value="SENSOR HISTIDINE KINASE"/>
    <property type="match status" value="1"/>
</dbReference>
<keyword evidence="8" id="KW-0902">Two-component regulatory system</keyword>
<dbReference type="EC" id="2.7.13.3" evidence="2"/>
<dbReference type="PROSITE" id="PS50109">
    <property type="entry name" value="HIS_KIN"/>
    <property type="match status" value="1"/>
</dbReference>
<dbReference type="Gene3D" id="1.10.287.130">
    <property type="match status" value="1"/>
</dbReference>
<dbReference type="EMBL" id="BAAAEW010000042">
    <property type="protein sequence ID" value="GAA0764004.1"/>
    <property type="molecule type" value="Genomic_DNA"/>
</dbReference>
<dbReference type="SUPFAM" id="SSF55874">
    <property type="entry name" value="ATPase domain of HSP90 chaperone/DNA topoisomerase II/histidine kinase"/>
    <property type="match status" value="1"/>
</dbReference>
<evidence type="ECO:0000313" key="13">
    <source>
        <dbReference type="Proteomes" id="UP001500279"/>
    </source>
</evidence>
<name>A0ABN1KE80_9BURK</name>
<comment type="caution">
    <text evidence="12">The sequence shown here is derived from an EMBL/GenBank/DDBJ whole genome shotgun (WGS) entry which is preliminary data.</text>
</comment>
<keyword evidence="5" id="KW-0547">Nucleotide-binding</keyword>
<dbReference type="Gene3D" id="6.10.250.3020">
    <property type="match status" value="1"/>
</dbReference>
<evidence type="ECO:0000256" key="6">
    <source>
        <dbReference type="ARBA" id="ARBA00022777"/>
    </source>
</evidence>
<dbReference type="PRINTS" id="PR00344">
    <property type="entry name" value="BCTRLSENSOR"/>
</dbReference>
<dbReference type="CDD" id="cd00082">
    <property type="entry name" value="HisKA"/>
    <property type="match status" value="1"/>
</dbReference>
<keyword evidence="9" id="KW-0175">Coiled coil</keyword>
<keyword evidence="6" id="KW-0418">Kinase</keyword>
<dbReference type="InterPro" id="IPR003594">
    <property type="entry name" value="HATPase_dom"/>
</dbReference>
<dbReference type="SUPFAM" id="SSF47384">
    <property type="entry name" value="Homodimeric domain of signal transducing histidine kinase"/>
    <property type="match status" value="1"/>
</dbReference>
<dbReference type="SMART" id="SM00387">
    <property type="entry name" value="HATPase_c"/>
    <property type="match status" value="1"/>
</dbReference>
<organism evidence="12 13">
    <name type="scientific">Ideonella azotifigens</name>
    <dbReference type="NCBI Taxonomy" id="513160"/>
    <lineage>
        <taxon>Bacteria</taxon>
        <taxon>Pseudomonadati</taxon>
        <taxon>Pseudomonadota</taxon>
        <taxon>Betaproteobacteria</taxon>
        <taxon>Burkholderiales</taxon>
        <taxon>Sphaerotilaceae</taxon>
        <taxon>Ideonella</taxon>
    </lineage>
</organism>
<sequence>MPTAETGAALGTLRTLMSEPALLLPPAPRWPRRWQPLLIGLLALLPIVGGALAGYQLSERAGLSQQAAVANERLELYAATLEAELARYAFLPSLIAAEDDVQALLAQPSDASLQDRASRVLARIGVRAGANLIVVTSPQQEVLATSNRYQSASGSEGRPSTGLANALKEGTADFFAANDSDGSTDYYFAQPVRRAGQTLGQVLVRVNLAPLEATWIDLGLRSQSERLMVVDENEVVVMSSVPAWKYRTLANTTQLPITPRGAPSPQPAAPAASGPGWSRYAAASLTPLDLQVTREVEPAVRLVRVPGHEDTLPGQFLAQEKPIVPLAARLIALSDPSPVWRQARLAAWGGAAGGAVLGLLLLYAQHRRRALRQIFQARNALQQANDQLERQVDERTAQLRGANEELINQISQRQQAEDAATQASKLALLGQMSAGISHEINQPLTALRALSRNAIQLLDNGRPRDVANNLKLIDEMTERMGRIVNQLKGFARKESLSLEAVPLASAVRNVLLMLDHRLHAEPVVLRMDVADSLMVRADTHRLEQVLLNLAGNALDAMAGSPQRRLRIGAEQHGTRVLVQVEDSGTGMDEASLQRLFEPFYTTKPAGQGLGLGLVISSKIVHELGGSLRGVRGNGPDSGMRFEFELDAATTTAASEETHV</sequence>
<reference evidence="12 13" key="1">
    <citation type="journal article" date="2019" name="Int. J. Syst. Evol. Microbiol.">
        <title>The Global Catalogue of Microorganisms (GCM) 10K type strain sequencing project: providing services to taxonomists for standard genome sequencing and annotation.</title>
        <authorList>
            <consortium name="The Broad Institute Genomics Platform"/>
            <consortium name="The Broad Institute Genome Sequencing Center for Infectious Disease"/>
            <person name="Wu L."/>
            <person name="Ma J."/>
        </authorList>
    </citation>
    <scope>NUCLEOTIDE SEQUENCE [LARGE SCALE GENOMIC DNA]</scope>
    <source>
        <strain evidence="12 13">JCM 15503</strain>
    </source>
</reference>
<evidence type="ECO:0000256" key="3">
    <source>
        <dbReference type="ARBA" id="ARBA00022553"/>
    </source>
</evidence>
<dbReference type="Pfam" id="PF00512">
    <property type="entry name" value="HisKA"/>
    <property type="match status" value="1"/>
</dbReference>
<evidence type="ECO:0000256" key="2">
    <source>
        <dbReference type="ARBA" id="ARBA00012438"/>
    </source>
</evidence>
<dbReference type="SMART" id="SM00388">
    <property type="entry name" value="HisKA"/>
    <property type="match status" value="1"/>
</dbReference>
<evidence type="ECO:0000256" key="1">
    <source>
        <dbReference type="ARBA" id="ARBA00000085"/>
    </source>
</evidence>
<evidence type="ECO:0000256" key="7">
    <source>
        <dbReference type="ARBA" id="ARBA00022840"/>
    </source>
</evidence>
<evidence type="ECO:0000256" key="8">
    <source>
        <dbReference type="ARBA" id="ARBA00023012"/>
    </source>
</evidence>
<dbReference type="Pfam" id="PF02518">
    <property type="entry name" value="HATPase_c"/>
    <property type="match status" value="1"/>
</dbReference>
<proteinExistence type="predicted"/>
<dbReference type="InterPro" id="IPR004358">
    <property type="entry name" value="Sig_transdc_His_kin-like_C"/>
</dbReference>
<accession>A0ABN1KE80</accession>
<comment type="catalytic activity">
    <reaction evidence="1">
        <text>ATP + protein L-histidine = ADP + protein N-phospho-L-histidine.</text>
        <dbReference type="EC" id="2.7.13.3"/>
    </reaction>
</comment>
<dbReference type="InterPro" id="IPR003661">
    <property type="entry name" value="HisK_dim/P_dom"/>
</dbReference>
<dbReference type="InterPro" id="IPR036890">
    <property type="entry name" value="HATPase_C_sf"/>
</dbReference>
<dbReference type="Gene3D" id="3.30.565.10">
    <property type="entry name" value="Histidine kinase-like ATPase, C-terminal domain"/>
    <property type="match status" value="1"/>
</dbReference>
<dbReference type="Proteomes" id="UP001500279">
    <property type="component" value="Unassembled WGS sequence"/>
</dbReference>
<protein>
    <recommendedName>
        <fullName evidence="2">histidine kinase</fullName>
        <ecNumber evidence="2">2.7.13.3</ecNumber>
    </recommendedName>
</protein>
<keyword evidence="13" id="KW-1185">Reference proteome</keyword>
<evidence type="ECO:0000256" key="10">
    <source>
        <dbReference type="SAM" id="MobiDB-lite"/>
    </source>
</evidence>
<dbReference type="InterPro" id="IPR005467">
    <property type="entry name" value="His_kinase_dom"/>
</dbReference>
<dbReference type="PIRSF" id="PIRSF036431">
    <property type="entry name" value="STHK_DctB"/>
    <property type="match status" value="1"/>
</dbReference>
<dbReference type="InterPro" id="IPR036097">
    <property type="entry name" value="HisK_dim/P_sf"/>
</dbReference>
<evidence type="ECO:0000256" key="5">
    <source>
        <dbReference type="ARBA" id="ARBA00022741"/>
    </source>
</evidence>
<keyword evidence="3" id="KW-0597">Phosphoprotein</keyword>
<evidence type="ECO:0000259" key="11">
    <source>
        <dbReference type="PROSITE" id="PS50109"/>
    </source>
</evidence>
<gene>
    <name evidence="12" type="ORF">GCM10009107_49630</name>
</gene>
<dbReference type="Gene3D" id="3.30.450.20">
    <property type="entry name" value="PAS domain"/>
    <property type="match status" value="2"/>
</dbReference>
<dbReference type="InterPro" id="IPR017055">
    <property type="entry name" value="Sig_transdc_His_kinase_DctB"/>
</dbReference>
<feature type="coiled-coil region" evidence="9">
    <location>
        <begin position="367"/>
        <end position="419"/>
    </location>
</feature>
<feature type="region of interest" description="Disordered" evidence="10">
    <location>
        <begin position="255"/>
        <end position="275"/>
    </location>
</feature>
<evidence type="ECO:0000256" key="9">
    <source>
        <dbReference type="SAM" id="Coils"/>
    </source>
</evidence>
<evidence type="ECO:0000313" key="12">
    <source>
        <dbReference type="EMBL" id="GAA0764004.1"/>
    </source>
</evidence>
<evidence type="ECO:0000256" key="4">
    <source>
        <dbReference type="ARBA" id="ARBA00022679"/>
    </source>
</evidence>
<dbReference type="GO" id="GO:0005524">
    <property type="term" value="F:ATP binding"/>
    <property type="evidence" value="ECO:0007669"/>
    <property type="project" value="UniProtKB-KW"/>
</dbReference>
<feature type="domain" description="Histidine kinase" evidence="11">
    <location>
        <begin position="435"/>
        <end position="649"/>
    </location>
</feature>
<keyword evidence="4" id="KW-0808">Transferase</keyword>
<dbReference type="PANTHER" id="PTHR43065:SF46">
    <property type="entry name" value="C4-DICARBOXYLATE TRANSPORT SENSOR PROTEIN DCTB"/>
    <property type="match status" value="1"/>
</dbReference>
<keyword evidence="7 12" id="KW-0067">ATP-binding</keyword>